<evidence type="ECO:0000256" key="1">
    <source>
        <dbReference type="SAM" id="Phobius"/>
    </source>
</evidence>
<sequence length="80" mass="9098">MIVFMVLAVAHIVAAMLQRSRKSAELERRWIEEGQPGTWAAYEKEGLAPLERSLRQRLIWGVYAFPAALVGMLAILTNWD</sequence>
<accession>A8LKG9</accession>
<keyword evidence="1" id="KW-1133">Transmembrane helix</keyword>
<proteinExistence type="predicted"/>
<dbReference type="AlphaFoldDB" id="A8LKG9"/>
<keyword evidence="1" id="KW-0472">Membrane</keyword>
<keyword evidence="3" id="KW-1185">Reference proteome</keyword>
<dbReference type="EMBL" id="CP000830">
    <property type="protein sequence ID" value="ABV94752.1"/>
    <property type="molecule type" value="Genomic_DNA"/>
</dbReference>
<reference evidence="3" key="1">
    <citation type="journal article" date="2010" name="ISME J.">
        <title>The complete genome sequence of the algal symbiont Dinoroseobacter shibae: a hitchhiker's guide to life in the sea.</title>
        <authorList>
            <person name="Wagner-Dobler I."/>
            <person name="Ballhausen B."/>
            <person name="Berger M."/>
            <person name="Brinkhoff T."/>
            <person name="Buchholz I."/>
            <person name="Bunk B."/>
            <person name="Cypionka H."/>
            <person name="Daniel R."/>
            <person name="Drepper T."/>
            <person name="Gerdts G."/>
            <person name="Hahnke S."/>
            <person name="Han C."/>
            <person name="Jahn D."/>
            <person name="Kalhoefer D."/>
            <person name="Kiss H."/>
            <person name="Klenk H.P."/>
            <person name="Kyrpides N."/>
            <person name="Liebl W."/>
            <person name="Liesegang H."/>
            <person name="Meincke L."/>
            <person name="Pati A."/>
            <person name="Petersen J."/>
            <person name="Piekarski T."/>
            <person name="Pommerenke C."/>
            <person name="Pradella S."/>
            <person name="Pukall R."/>
            <person name="Rabus R."/>
            <person name="Stackebrandt E."/>
            <person name="Thole S."/>
            <person name="Thompson L."/>
            <person name="Tielen P."/>
            <person name="Tomasch J."/>
            <person name="von Jan M."/>
            <person name="Wanphrut N."/>
            <person name="Wichels A."/>
            <person name="Zech H."/>
            <person name="Simon M."/>
        </authorList>
    </citation>
    <scope>NUCLEOTIDE SEQUENCE [LARGE SCALE GENOMIC DNA]</scope>
    <source>
        <strain evidence="3">DSM 16493 / NCIMB 14021 / DFL 12</strain>
    </source>
</reference>
<keyword evidence="1" id="KW-0812">Transmembrane</keyword>
<dbReference type="HOGENOM" id="CLU_186084_0_0_5"/>
<evidence type="ECO:0000313" key="2">
    <source>
        <dbReference type="EMBL" id="ABV94752.1"/>
    </source>
</evidence>
<protein>
    <submittedName>
        <fullName evidence="2">Uncharacterized protein</fullName>
    </submittedName>
</protein>
<organism evidence="2 3">
    <name type="scientific">Dinoroseobacter shibae (strain DSM 16493 / NCIMB 14021 / DFL 12)</name>
    <dbReference type="NCBI Taxonomy" id="398580"/>
    <lineage>
        <taxon>Bacteria</taxon>
        <taxon>Pseudomonadati</taxon>
        <taxon>Pseudomonadota</taxon>
        <taxon>Alphaproteobacteria</taxon>
        <taxon>Rhodobacterales</taxon>
        <taxon>Roseobacteraceae</taxon>
        <taxon>Dinoroseobacter</taxon>
    </lineage>
</organism>
<dbReference type="Proteomes" id="UP000006833">
    <property type="component" value="Chromosome"/>
</dbReference>
<gene>
    <name evidence="2" type="ordered locus">Dshi_3019</name>
</gene>
<feature type="transmembrane region" description="Helical" evidence="1">
    <location>
        <begin position="58"/>
        <end position="79"/>
    </location>
</feature>
<name>A8LKG9_DINSH</name>
<evidence type="ECO:0000313" key="3">
    <source>
        <dbReference type="Proteomes" id="UP000006833"/>
    </source>
</evidence>
<dbReference type="STRING" id="398580.Dshi_3019"/>
<dbReference type="KEGG" id="dsh:Dshi_3019"/>